<evidence type="ECO:0000256" key="1">
    <source>
        <dbReference type="ARBA" id="ARBA00006018"/>
    </source>
</evidence>
<comment type="similarity">
    <text evidence="1">Belongs to the HupF/HypC family.</text>
</comment>
<dbReference type="PROSITE" id="PS01097">
    <property type="entry name" value="HUPF_HYPC"/>
    <property type="match status" value="1"/>
</dbReference>
<name>A0A1M7ST91_9BACT</name>
<dbReference type="Gene3D" id="2.30.30.140">
    <property type="match status" value="1"/>
</dbReference>
<sequence length="80" mass="8743">MCLAVPLQVALIESESVVRCRVGEGDNFLSVSTQLLPDQPVVGDYLIIHAGFAMRKLDPQDAEETLKLMREMVAANEAAQ</sequence>
<dbReference type="PRINTS" id="PR00445">
    <property type="entry name" value="HUPFHYPC"/>
</dbReference>
<dbReference type="EMBL" id="FRDI01000004">
    <property type="protein sequence ID" value="SHN61725.1"/>
    <property type="molecule type" value="Genomic_DNA"/>
</dbReference>
<dbReference type="PANTHER" id="PTHR35177">
    <property type="entry name" value="HYDROGENASE MATURATION FACTOR HYBG"/>
    <property type="match status" value="1"/>
</dbReference>
<accession>A0A1M7ST91</accession>
<dbReference type="GO" id="GO:1902670">
    <property type="term" value="F:carbon dioxide binding"/>
    <property type="evidence" value="ECO:0007669"/>
    <property type="project" value="TreeGrafter"/>
</dbReference>
<evidence type="ECO:0000313" key="2">
    <source>
        <dbReference type="EMBL" id="SHN61725.1"/>
    </source>
</evidence>
<dbReference type="STRING" id="1121455.SAMN02745728_01255"/>
<evidence type="ECO:0000313" key="3">
    <source>
        <dbReference type="Proteomes" id="UP000186469"/>
    </source>
</evidence>
<dbReference type="RefSeq" id="WP_072696930.1">
    <property type="nucleotide sequence ID" value="NZ_FRDI01000004.1"/>
</dbReference>
<dbReference type="PANTHER" id="PTHR35177:SF2">
    <property type="entry name" value="HYDROGENASE MATURATION FACTOR HYBG"/>
    <property type="match status" value="1"/>
</dbReference>
<keyword evidence="3" id="KW-1185">Reference proteome</keyword>
<dbReference type="GO" id="GO:0005506">
    <property type="term" value="F:iron ion binding"/>
    <property type="evidence" value="ECO:0007669"/>
    <property type="project" value="TreeGrafter"/>
</dbReference>
<protein>
    <submittedName>
        <fullName evidence="2">Hydrogenase expression/formation protein HypC</fullName>
    </submittedName>
</protein>
<dbReference type="InterPro" id="IPR019812">
    <property type="entry name" value="Hydgase_assmbl_chp_CS"/>
</dbReference>
<reference evidence="2 3" key="1">
    <citation type="submission" date="2016-12" db="EMBL/GenBank/DDBJ databases">
        <authorList>
            <person name="Song W.-J."/>
            <person name="Kurnit D.M."/>
        </authorList>
    </citation>
    <scope>NUCLEOTIDE SEQUENCE [LARGE SCALE GENOMIC DNA]</scope>
    <source>
        <strain evidence="2 3">DSM 11393</strain>
    </source>
</reference>
<dbReference type="OrthoDB" id="9806017at2"/>
<organism evidence="2 3">
    <name type="scientific">Desulfovibrio litoralis DSM 11393</name>
    <dbReference type="NCBI Taxonomy" id="1121455"/>
    <lineage>
        <taxon>Bacteria</taxon>
        <taxon>Pseudomonadati</taxon>
        <taxon>Thermodesulfobacteriota</taxon>
        <taxon>Desulfovibrionia</taxon>
        <taxon>Desulfovibrionales</taxon>
        <taxon>Desulfovibrionaceae</taxon>
        <taxon>Desulfovibrio</taxon>
    </lineage>
</organism>
<dbReference type="Proteomes" id="UP000186469">
    <property type="component" value="Unassembled WGS sequence"/>
</dbReference>
<dbReference type="GO" id="GO:0051604">
    <property type="term" value="P:protein maturation"/>
    <property type="evidence" value="ECO:0007669"/>
    <property type="project" value="TreeGrafter"/>
</dbReference>
<dbReference type="NCBIfam" id="TIGR00074">
    <property type="entry name" value="hypC_hupF"/>
    <property type="match status" value="1"/>
</dbReference>
<dbReference type="AlphaFoldDB" id="A0A1M7ST91"/>
<dbReference type="SUPFAM" id="SSF159127">
    <property type="entry name" value="HupF/HypC-like"/>
    <property type="match status" value="1"/>
</dbReference>
<dbReference type="InterPro" id="IPR001109">
    <property type="entry name" value="Hydrogenase_HupF/HypC"/>
</dbReference>
<proteinExistence type="inferred from homology"/>
<dbReference type="Pfam" id="PF01455">
    <property type="entry name" value="HupF_HypC"/>
    <property type="match status" value="1"/>
</dbReference>
<gene>
    <name evidence="2" type="ORF">SAMN02745728_01255</name>
</gene>